<comment type="caution">
    <text evidence="3">The sequence shown here is derived from an EMBL/GenBank/DDBJ whole genome shotgun (WGS) entry which is preliminary data.</text>
</comment>
<keyword evidence="4" id="KW-1185">Reference proteome</keyword>
<comment type="subunit">
    <text evidence="2">Homodimer.</text>
</comment>
<name>A0A5C5V7N2_9BACT</name>
<evidence type="ECO:0000313" key="3">
    <source>
        <dbReference type="EMBL" id="TWT34584.1"/>
    </source>
</evidence>
<dbReference type="InterPro" id="IPR004401">
    <property type="entry name" value="YbaB/EbfC"/>
</dbReference>
<comment type="function">
    <text evidence="2">Binds to DNA and alters its conformation. May be involved in regulation of gene expression, nucleoid organization and DNA protection.</text>
</comment>
<gene>
    <name evidence="3" type="ORF">Enr8_19950</name>
</gene>
<reference evidence="3 4" key="1">
    <citation type="submission" date="2019-02" db="EMBL/GenBank/DDBJ databases">
        <title>Deep-cultivation of Planctomycetes and their phenomic and genomic characterization uncovers novel biology.</title>
        <authorList>
            <person name="Wiegand S."/>
            <person name="Jogler M."/>
            <person name="Boedeker C."/>
            <person name="Pinto D."/>
            <person name="Vollmers J."/>
            <person name="Rivas-Marin E."/>
            <person name="Kohn T."/>
            <person name="Peeters S.H."/>
            <person name="Heuer A."/>
            <person name="Rast P."/>
            <person name="Oberbeckmann S."/>
            <person name="Bunk B."/>
            <person name="Jeske O."/>
            <person name="Meyerdierks A."/>
            <person name="Storesund J.E."/>
            <person name="Kallscheuer N."/>
            <person name="Luecker S."/>
            <person name="Lage O.M."/>
            <person name="Pohl T."/>
            <person name="Merkel B.J."/>
            <person name="Hornburger P."/>
            <person name="Mueller R.-W."/>
            <person name="Bruemmer F."/>
            <person name="Labrenz M."/>
            <person name="Spormann A.M."/>
            <person name="Op Den Camp H."/>
            <person name="Overmann J."/>
            <person name="Amann R."/>
            <person name="Jetten M.S.M."/>
            <person name="Mascher T."/>
            <person name="Medema M.H."/>
            <person name="Devos D.P."/>
            <person name="Kaster A.-K."/>
            <person name="Ovreas L."/>
            <person name="Rohde M."/>
            <person name="Galperin M.Y."/>
            <person name="Jogler C."/>
        </authorList>
    </citation>
    <scope>NUCLEOTIDE SEQUENCE [LARGE SCALE GENOMIC DNA]</scope>
    <source>
        <strain evidence="3 4">Enr8</strain>
    </source>
</reference>
<sequence length="121" mass="12688">MFNLGNLGNIAGMLRSAQEMGAKVQGLQEELRAKRVTGSAGGGMVEVEMTGTGEMLSLRIDPDLIARGEQEIIEDLVPAAVNQASAKAKQMHADMMKALTSGMNVPGLDDALAKMTGGENQ</sequence>
<accession>A0A5C5V7N2</accession>
<evidence type="ECO:0000256" key="1">
    <source>
        <dbReference type="ARBA" id="ARBA00023125"/>
    </source>
</evidence>
<keyword evidence="1 2" id="KW-0238">DNA-binding</keyword>
<dbReference type="InterPro" id="IPR036894">
    <property type="entry name" value="YbaB-like_sf"/>
</dbReference>
<dbReference type="Gene3D" id="3.30.1310.10">
    <property type="entry name" value="Nucleoid-associated protein YbaB-like domain"/>
    <property type="match status" value="1"/>
</dbReference>
<dbReference type="Proteomes" id="UP000318878">
    <property type="component" value="Unassembled WGS sequence"/>
</dbReference>
<dbReference type="EMBL" id="SJPF01000002">
    <property type="protein sequence ID" value="TWT34584.1"/>
    <property type="molecule type" value="Genomic_DNA"/>
</dbReference>
<comment type="similarity">
    <text evidence="2">Belongs to the YbaB/EbfC family.</text>
</comment>
<comment type="subcellular location">
    <subcellularLocation>
        <location evidence="2">Cytoplasm</location>
        <location evidence="2">Nucleoid</location>
    </subcellularLocation>
</comment>
<dbReference type="HAMAP" id="MF_00274">
    <property type="entry name" value="DNA_YbaB_EbfC"/>
    <property type="match status" value="1"/>
</dbReference>
<dbReference type="GO" id="GO:0043590">
    <property type="term" value="C:bacterial nucleoid"/>
    <property type="evidence" value="ECO:0007669"/>
    <property type="project" value="UniProtKB-UniRule"/>
</dbReference>
<dbReference type="GO" id="GO:0003677">
    <property type="term" value="F:DNA binding"/>
    <property type="evidence" value="ECO:0007669"/>
    <property type="project" value="UniProtKB-UniRule"/>
</dbReference>
<dbReference type="PIRSF" id="PIRSF004555">
    <property type="entry name" value="UCP004555"/>
    <property type="match status" value="1"/>
</dbReference>
<organism evidence="3 4">
    <name type="scientific">Blastopirellula retiformator</name>
    <dbReference type="NCBI Taxonomy" id="2527970"/>
    <lineage>
        <taxon>Bacteria</taxon>
        <taxon>Pseudomonadati</taxon>
        <taxon>Planctomycetota</taxon>
        <taxon>Planctomycetia</taxon>
        <taxon>Pirellulales</taxon>
        <taxon>Pirellulaceae</taxon>
        <taxon>Blastopirellula</taxon>
    </lineage>
</organism>
<evidence type="ECO:0000313" key="4">
    <source>
        <dbReference type="Proteomes" id="UP000318878"/>
    </source>
</evidence>
<dbReference type="PANTHER" id="PTHR33449:SF1">
    <property type="entry name" value="NUCLEOID-ASSOCIATED PROTEIN YBAB"/>
    <property type="match status" value="1"/>
</dbReference>
<dbReference type="Pfam" id="PF02575">
    <property type="entry name" value="YbaB_DNA_bd"/>
    <property type="match status" value="1"/>
</dbReference>
<dbReference type="NCBIfam" id="TIGR00103">
    <property type="entry name" value="DNA_YbaB_EbfC"/>
    <property type="match status" value="1"/>
</dbReference>
<evidence type="ECO:0000256" key="2">
    <source>
        <dbReference type="HAMAP-Rule" id="MF_00274"/>
    </source>
</evidence>
<dbReference type="PANTHER" id="PTHR33449">
    <property type="entry name" value="NUCLEOID-ASSOCIATED PROTEIN YBAB"/>
    <property type="match status" value="1"/>
</dbReference>
<proteinExistence type="inferred from homology"/>
<dbReference type="AlphaFoldDB" id="A0A5C5V7N2"/>
<protein>
    <recommendedName>
        <fullName evidence="2">Nucleoid-associated protein Enr8_19950</fullName>
    </recommendedName>
</protein>
<dbReference type="GO" id="GO:0005829">
    <property type="term" value="C:cytosol"/>
    <property type="evidence" value="ECO:0007669"/>
    <property type="project" value="TreeGrafter"/>
</dbReference>
<keyword evidence="2" id="KW-0963">Cytoplasm</keyword>
<dbReference type="OrthoDB" id="288497at2"/>
<dbReference type="RefSeq" id="WP_146430950.1">
    <property type="nucleotide sequence ID" value="NZ_SJPF01000002.1"/>
</dbReference>
<dbReference type="SUPFAM" id="SSF82607">
    <property type="entry name" value="YbaB-like"/>
    <property type="match status" value="1"/>
</dbReference>